<comment type="caution">
    <text evidence="3">The sequence shown here is derived from an EMBL/GenBank/DDBJ whole genome shotgun (WGS) entry which is preliminary data.</text>
</comment>
<keyword evidence="1" id="KW-0408">Iron</keyword>
<protein>
    <submittedName>
        <fullName evidence="3">Clavaminate synthase-like protein</fullName>
    </submittedName>
</protein>
<dbReference type="Proteomes" id="UP000193498">
    <property type="component" value="Unassembled WGS sequence"/>
</dbReference>
<accession>A0A1Y1YAW8</accession>
<evidence type="ECO:0000313" key="3">
    <source>
        <dbReference type="EMBL" id="ORX95118.1"/>
    </source>
</evidence>
<dbReference type="InterPro" id="IPR027443">
    <property type="entry name" value="IPNS-like_sf"/>
</dbReference>
<dbReference type="PROSITE" id="PS51471">
    <property type="entry name" value="FE2OG_OXY"/>
    <property type="match status" value="1"/>
</dbReference>
<feature type="domain" description="Fe2OG dioxygenase" evidence="2">
    <location>
        <begin position="161"/>
        <end position="278"/>
    </location>
</feature>
<reference evidence="3 4" key="1">
    <citation type="submission" date="2016-07" db="EMBL/GenBank/DDBJ databases">
        <title>Pervasive Adenine N6-methylation of Active Genes in Fungi.</title>
        <authorList>
            <consortium name="DOE Joint Genome Institute"/>
            <person name="Mondo S.J."/>
            <person name="Dannebaum R.O."/>
            <person name="Kuo R.C."/>
            <person name="Labutti K."/>
            <person name="Haridas S."/>
            <person name="Kuo A."/>
            <person name="Salamov A."/>
            <person name="Ahrendt S.R."/>
            <person name="Lipzen A."/>
            <person name="Sullivan W."/>
            <person name="Andreopoulos W.B."/>
            <person name="Clum A."/>
            <person name="Lindquist E."/>
            <person name="Daum C."/>
            <person name="Ramamoorthy G.K."/>
            <person name="Gryganskyi A."/>
            <person name="Culley D."/>
            <person name="Magnuson J.K."/>
            <person name="James T.Y."/>
            <person name="O'Malley M.A."/>
            <person name="Stajich J.E."/>
            <person name="Spatafora J.W."/>
            <person name="Visel A."/>
            <person name="Grigoriev I.V."/>
        </authorList>
    </citation>
    <scope>NUCLEOTIDE SEQUENCE [LARGE SCALE GENOMIC DNA]</scope>
    <source>
        <strain evidence="3 4">CBS 931.73</strain>
    </source>
</reference>
<keyword evidence="4" id="KW-1185">Reference proteome</keyword>
<organism evidence="3 4">
    <name type="scientific">Basidiobolus meristosporus CBS 931.73</name>
    <dbReference type="NCBI Taxonomy" id="1314790"/>
    <lineage>
        <taxon>Eukaryota</taxon>
        <taxon>Fungi</taxon>
        <taxon>Fungi incertae sedis</taxon>
        <taxon>Zoopagomycota</taxon>
        <taxon>Entomophthoromycotina</taxon>
        <taxon>Basidiobolomycetes</taxon>
        <taxon>Basidiobolales</taxon>
        <taxon>Basidiobolaceae</taxon>
        <taxon>Basidiobolus</taxon>
    </lineage>
</organism>
<name>A0A1Y1YAW8_9FUNG</name>
<dbReference type="STRING" id="1314790.A0A1Y1YAW8"/>
<dbReference type="InterPro" id="IPR026992">
    <property type="entry name" value="DIOX_N"/>
</dbReference>
<sequence>MVTQGFVKVDLSNYEYRREEIIRDLLKACTEDGFFYVVNHGIDVKEIREMFQASKDFFNLPDDIKAKTPLDRAKNVGWEKMTQIRPSTGVADLKESIQLGYVNMEGKWPSSEDAPLFQEKAQRFMHKCQEISMRLLSCLALGLGFPEDFFAKCHDINQSDCQQTLRCLHYHDITGQTFPDTYWRAGSHTDFDTLTLLFQRPGENGLEVCPGRQASTEFAHGDVWTPVVPNEDEIVCNIGDMLMHWSDDQLKSNFHRVRAPRVGENQGARYSMAYFNQANKSAIIQGKSKYTTPITAGEFVLAAMERNYRALKEVQAAKGATAASLA</sequence>
<proteinExistence type="inferred from homology"/>
<dbReference type="PANTHER" id="PTHR47990">
    <property type="entry name" value="2-OXOGLUTARATE (2OG) AND FE(II)-DEPENDENT OXYGENASE SUPERFAMILY PROTEIN-RELATED"/>
    <property type="match status" value="1"/>
</dbReference>
<dbReference type="Pfam" id="PF03171">
    <property type="entry name" value="2OG-FeII_Oxy"/>
    <property type="match status" value="1"/>
</dbReference>
<keyword evidence="1" id="KW-0479">Metal-binding</keyword>
<dbReference type="InterPro" id="IPR044861">
    <property type="entry name" value="IPNS-like_FE2OG_OXY"/>
</dbReference>
<dbReference type="InterPro" id="IPR005123">
    <property type="entry name" value="Oxoglu/Fe-dep_dioxygenase_dom"/>
</dbReference>
<comment type="similarity">
    <text evidence="1">Belongs to the iron/ascorbate-dependent oxidoreductase family.</text>
</comment>
<dbReference type="InterPro" id="IPR050231">
    <property type="entry name" value="Iron_ascorbate_oxido_reductase"/>
</dbReference>
<evidence type="ECO:0000256" key="1">
    <source>
        <dbReference type="RuleBase" id="RU003682"/>
    </source>
</evidence>
<keyword evidence="1" id="KW-0560">Oxidoreductase</keyword>
<gene>
    <name evidence="3" type="ORF">K493DRAFT_315162</name>
</gene>
<dbReference type="GO" id="GO:0016491">
    <property type="term" value="F:oxidoreductase activity"/>
    <property type="evidence" value="ECO:0007669"/>
    <property type="project" value="UniProtKB-KW"/>
</dbReference>
<dbReference type="Gene3D" id="2.60.120.330">
    <property type="entry name" value="B-lactam Antibiotic, Isopenicillin N Synthase, Chain"/>
    <property type="match status" value="1"/>
</dbReference>
<dbReference type="EMBL" id="MCFE01000185">
    <property type="protein sequence ID" value="ORX95118.1"/>
    <property type="molecule type" value="Genomic_DNA"/>
</dbReference>
<dbReference type="InParanoid" id="A0A1Y1YAW8"/>
<dbReference type="Pfam" id="PF14226">
    <property type="entry name" value="DIOX_N"/>
    <property type="match status" value="1"/>
</dbReference>
<dbReference type="AlphaFoldDB" id="A0A1Y1YAW8"/>
<dbReference type="PRINTS" id="PR00682">
    <property type="entry name" value="IPNSYNTHASE"/>
</dbReference>
<evidence type="ECO:0000259" key="2">
    <source>
        <dbReference type="PROSITE" id="PS51471"/>
    </source>
</evidence>
<dbReference type="OrthoDB" id="288590at2759"/>
<evidence type="ECO:0000313" key="4">
    <source>
        <dbReference type="Proteomes" id="UP000193498"/>
    </source>
</evidence>
<dbReference type="GO" id="GO:0046872">
    <property type="term" value="F:metal ion binding"/>
    <property type="evidence" value="ECO:0007669"/>
    <property type="project" value="UniProtKB-KW"/>
</dbReference>
<dbReference type="SUPFAM" id="SSF51197">
    <property type="entry name" value="Clavaminate synthase-like"/>
    <property type="match status" value="1"/>
</dbReference>